<dbReference type="AlphaFoldDB" id="A0A1I8A0Q1"/>
<dbReference type="GO" id="GO:0000288">
    <property type="term" value="P:nuclear-transcribed mRNA catabolic process, deadenylation-dependent decay"/>
    <property type="evidence" value="ECO:0007669"/>
    <property type="project" value="TreeGrafter"/>
</dbReference>
<name>A0A1I8A0Q1_9BILA</name>
<dbReference type="InterPro" id="IPR032191">
    <property type="entry name" value="CNOT1_CAF1_bind"/>
</dbReference>
<feature type="domain" description="CCR4-Not complex component Not1 C-terminal" evidence="2">
    <location>
        <begin position="829"/>
        <end position="923"/>
    </location>
</feature>
<evidence type="ECO:0000259" key="3">
    <source>
        <dbReference type="Pfam" id="PF16415"/>
    </source>
</evidence>
<evidence type="ECO:0000313" key="4">
    <source>
        <dbReference type="Proteomes" id="UP000095287"/>
    </source>
</evidence>
<evidence type="ECO:0000259" key="2">
    <source>
        <dbReference type="Pfam" id="PF04054"/>
    </source>
</evidence>
<dbReference type="Pfam" id="PF16415">
    <property type="entry name" value="CNOT1_CAF1_bind"/>
    <property type="match status" value="1"/>
</dbReference>
<proteinExistence type="predicted"/>
<feature type="region of interest" description="Disordered" evidence="1">
    <location>
        <begin position="211"/>
        <end position="293"/>
    </location>
</feature>
<evidence type="ECO:0000313" key="5">
    <source>
        <dbReference type="WBParaSite" id="L893_g3153.t1"/>
    </source>
</evidence>
<dbReference type="GO" id="GO:0030015">
    <property type="term" value="C:CCR4-NOT core complex"/>
    <property type="evidence" value="ECO:0007669"/>
    <property type="project" value="InterPro"/>
</dbReference>
<evidence type="ECO:0000256" key="1">
    <source>
        <dbReference type="SAM" id="MobiDB-lite"/>
    </source>
</evidence>
<dbReference type="InterPro" id="IPR007196">
    <property type="entry name" value="CCR4-Not_Not1_C"/>
</dbReference>
<protein>
    <submittedName>
        <fullName evidence="5">Mediator of RNA polymerase II transcription subunit 12</fullName>
    </submittedName>
</protein>
<dbReference type="Proteomes" id="UP000095287">
    <property type="component" value="Unplaced"/>
</dbReference>
<feature type="compositionally biased region" description="Polar residues" evidence="1">
    <location>
        <begin position="274"/>
        <end position="286"/>
    </location>
</feature>
<feature type="compositionally biased region" description="Basic and acidic residues" evidence="1">
    <location>
        <begin position="254"/>
        <end position="267"/>
    </location>
</feature>
<feature type="domain" description="CCR4-NOT transcription complex subunit 1 CAF1-binding" evidence="3">
    <location>
        <begin position="292"/>
        <end position="522"/>
    </location>
</feature>
<dbReference type="Gene3D" id="1.25.40.180">
    <property type="match status" value="1"/>
</dbReference>
<keyword evidence="4" id="KW-1185">Reference proteome</keyword>
<dbReference type="GO" id="GO:0000932">
    <property type="term" value="C:P-body"/>
    <property type="evidence" value="ECO:0007669"/>
    <property type="project" value="TreeGrafter"/>
</dbReference>
<accession>A0A1I8A0Q1</accession>
<dbReference type="GO" id="GO:0017148">
    <property type="term" value="P:negative regulation of translation"/>
    <property type="evidence" value="ECO:0007669"/>
    <property type="project" value="InterPro"/>
</dbReference>
<reference evidence="5" key="1">
    <citation type="submission" date="2016-11" db="UniProtKB">
        <authorList>
            <consortium name="WormBaseParasite"/>
        </authorList>
    </citation>
    <scope>IDENTIFICATION</scope>
</reference>
<dbReference type="GO" id="GO:0060090">
    <property type="term" value="F:molecular adaptor activity"/>
    <property type="evidence" value="ECO:0007669"/>
    <property type="project" value="TreeGrafter"/>
</dbReference>
<sequence>MYFIKPRFHVVFETPFTQDLVSQKYRTVPRKERAFLRHITQDASKIERDKKSTIRLIRHQEFYTCLCQTASENASTFALPLFVTPALFRLQHIQEAFIVADLADYSEQTATEHSHHCPFVINPMQLIEFEQVRSSHTKSLSTERNSGRMAGMPLLCNSDDNLLEVVTQYLGRAMGPDDLRKAVAAFELHCQDVEDAKMKDSQDVELGDKLDELMTGEDRQDVKQGDKLDEPKTGEESHDVELGEKLDEPVTGEKSQDVGLGDKHDEPMTVPSVGPTSTVETPSSITDEAEWNPPPGIVKEVDVIIKELAYANVTHQVTQIARIVREQPEDFIVWLVRVLMHKIPDMTNTLSTYYEFFQALCRDEPGWGMERLMREQIYSHVKELLSRQSCLVSGFDDRKALKNFGSWLGFMTIAKERPILDRELNIKELLETALANGNTALCGVVPFVTRVMQSCRLSLASFSIFSPASAWTRSIIRILTAIHQSDEVKMNIKFDVAVLLRALGVNIEDVETEECLDPARATQRRMDFTGFPERFDGDPMESKFQLVQDLNIPIVVVEQTLLYHQFYVDIPDAIVGIDEDTIRFAHGQMPEVIKLEAVDEIVRHRCIRPQFVNESVANTQAAINTQTGGGFVAVPATNEVPRCTMHSDDNSTTVALPEEQSVDYTNCAKALFIELSAKYNAAACAQIEANAAISQSISAYKEQGVLGTKSAEPFLVACMKVYFPLCYTIDDQGHLSRHHCLFHADSLARIVSMTAEELVRVCQEASGKFIGVMLSTIQEILLDDYESKGHEKFLTFPYSRIILSVMWNLMDMCLRLKKPDLLLVYQRDMATLMMRIQPANIPCFAFCWLDIIGNYKIIWGFTHNPPQSSRTIYSHFLVTMLEFLSKITSSPGNETPESVEKLKEGMERLICYLQLQCPTLLSELRGLMQ</sequence>
<dbReference type="Gene3D" id="1.25.40.790">
    <property type="match status" value="1"/>
</dbReference>
<dbReference type="PANTHER" id="PTHR13162">
    <property type="entry name" value="CCR4-NOT TRANSCRIPTION COMPLEX"/>
    <property type="match status" value="1"/>
</dbReference>
<organism evidence="4 5">
    <name type="scientific">Steinernema glaseri</name>
    <dbReference type="NCBI Taxonomy" id="37863"/>
    <lineage>
        <taxon>Eukaryota</taxon>
        <taxon>Metazoa</taxon>
        <taxon>Ecdysozoa</taxon>
        <taxon>Nematoda</taxon>
        <taxon>Chromadorea</taxon>
        <taxon>Rhabditida</taxon>
        <taxon>Tylenchina</taxon>
        <taxon>Panagrolaimomorpha</taxon>
        <taxon>Strongyloidoidea</taxon>
        <taxon>Steinernematidae</taxon>
        <taxon>Steinernema</taxon>
    </lineage>
</organism>
<dbReference type="WBParaSite" id="L893_g3153.t1">
    <property type="protein sequence ID" value="L893_g3153.t1"/>
    <property type="gene ID" value="L893_g3153"/>
</dbReference>
<dbReference type="InterPro" id="IPR040398">
    <property type="entry name" value="Not1"/>
</dbReference>
<dbReference type="PANTHER" id="PTHR13162:SF8">
    <property type="entry name" value="CCR4-NOT TRANSCRIPTION COMPLEX SUBUNIT 1"/>
    <property type="match status" value="1"/>
</dbReference>
<feature type="compositionally biased region" description="Basic and acidic residues" evidence="1">
    <location>
        <begin position="211"/>
        <end position="248"/>
    </location>
</feature>
<dbReference type="Pfam" id="PF04054">
    <property type="entry name" value="Not1"/>
    <property type="match status" value="1"/>
</dbReference>